<reference evidence="2" key="1">
    <citation type="journal article" date="2022" name="bioRxiv">
        <title>Sequencing and chromosome-scale assembly of the giantPleurodeles waltlgenome.</title>
        <authorList>
            <person name="Brown T."/>
            <person name="Elewa A."/>
            <person name="Iarovenko S."/>
            <person name="Subramanian E."/>
            <person name="Araus A.J."/>
            <person name="Petzold A."/>
            <person name="Susuki M."/>
            <person name="Suzuki K.-i.T."/>
            <person name="Hayashi T."/>
            <person name="Toyoda A."/>
            <person name="Oliveira C."/>
            <person name="Osipova E."/>
            <person name="Leigh N.D."/>
            <person name="Simon A."/>
            <person name="Yun M.H."/>
        </authorList>
    </citation>
    <scope>NUCLEOTIDE SEQUENCE</scope>
    <source>
        <strain evidence="2">20211129_DDA</strain>
        <tissue evidence="2">Liver</tissue>
    </source>
</reference>
<dbReference type="AlphaFoldDB" id="A0AAV7LSA8"/>
<evidence type="ECO:0000313" key="3">
    <source>
        <dbReference type="Proteomes" id="UP001066276"/>
    </source>
</evidence>
<gene>
    <name evidence="2" type="ORF">NDU88_004885</name>
</gene>
<evidence type="ECO:0000256" key="1">
    <source>
        <dbReference type="SAM" id="MobiDB-lite"/>
    </source>
</evidence>
<sequence length="98" mass="10089">MSAVGRPRAPRSIRSLGGSTDIRVSGPPHLSALGQPGRTGASRSPRTTLLKQVLGPPGPAQSARLAQARCPAWPPTGRSAPISSPARAGQARLARNPR</sequence>
<comment type="caution">
    <text evidence="2">The sequence shown here is derived from an EMBL/GenBank/DDBJ whole genome shotgun (WGS) entry which is preliminary data.</text>
</comment>
<organism evidence="2 3">
    <name type="scientific">Pleurodeles waltl</name>
    <name type="common">Iberian ribbed newt</name>
    <dbReference type="NCBI Taxonomy" id="8319"/>
    <lineage>
        <taxon>Eukaryota</taxon>
        <taxon>Metazoa</taxon>
        <taxon>Chordata</taxon>
        <taxon>Craniata</taxon>
        <taxon>Vertebrata</taxon>
        <taxon>Euteleostomi</taxon>
        <taxon>Amphibia</taxon>
        <taxon>Batrachia</taxon>
        <taxon>Caudata</taxon>
        <taxon>Salamandroidea</taxon>
        <taxon>Salamandridae</taxon>
        <taxon>Pleurodelinae</taxon>
        <taxon>Pleurodeles</taxon>
    </lineage>
</organism>
<dbReference type="Proteomes" id="UP001066276">
    <property type="component" value="Chromosome 11"/>
</dbReference>
<feature type="compositionally biased region" description="Polar residues" evidence="1">
    <location>
        <begin position="41"/>
        <end position="50"/>
    </location>
</feature>
<keyword evidence="3" id="KW-1185">Reference proteome</keyword>
<evidence type="ECO:0000313" key="2">
    <source>
        <dbReference type="EMBL" id="KAJ1091768.1"/>
    </source>
</evidence>
<feature type="region of interest" description="Disordered" evidence="1">
    <location>
        <begin position="1"/>
        <end position="98"/>
    </location>
</feature>
<name>A0AAV7LSA8_PLEWA</name>
<proteinExistence type="predicted"/>
<accession>A0AAV7LSA8</accession>
<protein>
    <submittedName>
        <fullName evidence="2">Uncharacterized protein</fullName>
    </submittedName>
</protein>
<dbReference type="EMBL" id="JANPWB010000015">
    <property type="protein sequence ID" value="KAJ1091768.1"/>
    <property type="molecule type" value="Genomic_DNA"/>
</dbReference>